<dbReference type="OrthoDB" id="409948at2759"/>
<evidence type="ECO:0000256" key="3">
    <source>
        <dbReference type="ARBA" id="ARBA00023136"/>
    </source>
</evidence>
<dbReference type="GO" id="GO:0016020">
    <property type="term" value="C:membrane"/>
    <property type="evidence" value="ECO:0007669"/>
    <property type="project" value="UniProtKB-SubCell"/>
</dbReference>
<dbReference type="SUPFAM" id="SSF103506">
    <property type="entry name" value="Mitochondrial carrier"/>
    <property type="match status" value="1"/>
</dbReference>
<dbReference type="InterPro" id="IPR018108">
    <property type="entry name" value="MCP_transmembrane"/>
</dbReference>
<dbReference type="Pfam" id="PF00153">
    <property type="entry name" value="Mito_carr"/>
    <property type="match status" value="2"/>
</dbReference>
<keyword evidence="4" id="KW-1133">Transmembrane helix</keyword>
<dbReference type="PANTHER" id="PTHR47567:SF1">
    <property type="entry name" value="NAD-DEPENDENT EPIMERASE_DEHYDRATASE DOMAIN-CONTAINING PROTEIN"/>
    <property type="match status" value="1"/>
</dbReference>
<dbReference type="AlphaFoldDB" id="A0A830I2W3"/>
<proteinExistence type="predicted"/>
<gene>
    <name evidence="5" type="ORF">PPROV_001023500</name>
</gene>
<name>A0A830I2W3_9CHLO</name>
<accession>A0A830I2W3</accession>
<reference evidence="5" key="1">
    <citation type="submission" date="2020-10" db="EMBL/GenBank/DDBJ databases">
        <title>Unveiling of a novel bifunctional photoreceptor, Dualchrome1, isolated from a cosmopolitan green alga.</title>
        <authorList>
            <person name="Suzuki S."/>
            <person name="Kawachi M."/>
        </authorList>
    </citation>
    <scope>NUCLEOTIDE SEQUENCE</scope>
    <source>
        <strain evidence="5">NIES 2893</strain>
    </source>
</reference>
<sequence>MILPSHAYVGAAAVGTTAASYSAYKNKKIRTKPGAARAQRRLARPVVNGSMGAVGIQPLAMIAAKKTEEKPKPTMKEILQKAGKRALGGGLPGAAAMVVQVMTLMWLRTTVNYQYANGTTTLQALKTLYADGGIPRFYRGLVPALFQGPLSRFGDTAANAGMLALLQDAPLPIAAKTLAASFGAGVFRVFLMPIDTLKTTMQVAGKDALPNIASKIKAGGPGVLYAGWFAAMAATWVGHYPWFVTHNYLDEKIKKPAELAGRLYRAAFIGWCSSFVSDCTSNSIRVIKTKVQTSKEQINMLTAVKQVLETDGVYGLFTRGLGTKLVTNGLQGIMFTVAWKYFQEEGFPWAKKTDDEAADKKNKKDKK</sequence>
<comment type="subcellular location">
    <subcellularLocation>
        <location evidence="1">Membrane</location>
        <topology evidence="1">Multi-pass membrane protein</topology>
    </subcellularLocation>
</comment>
<keyword evidence="6" id="KW-1185">Reference proteome</keyword>
<protein>
    <recommendedName>
        <fullName evidence="7">Mitochondrial carrier protein</fullName>
    </recommendedName>
</protein>
<evidence type="ECO:0000256" key="1">
    <source>
        <dbReference type="ARBA" id="ARBA00004141"/>
    </source>
</evidence>
<feature type="transmembrane region" description="Helical" evidence="4">
    <location>
        <begin position="86"/>
        <end position="107"/>
    </location>
</feature>
<comment type="caution">
    <text evidence="5">The sequence shown here is derived from an EMBL/GenBank/DDBJ whole genome shotgun (WGS) entry which is preliminary data.</text>
</comment>
<keyword evidence="3 4" id="KW-0472">Membrane</keyword>
<dbReference type="Gene3D" id="1.50.40.10">
    <property type="entry name" value="Mitochondrial carrier domain"/>
    <property type="match status" value="1"/>
</dbReference>
<dbReference type="EMBL" id="BNJQ01000035">
    <property type="protein sequence ID" value="GHP11507.1"/>
    <property type="molecule type" value="Genomic_DNA"/>
</dbReference>
<dbReference type="Proteomes" id="UP000660262">
    <property type="component" value="Unassembled WGS sequence"/>
</dbReference>
<feature type="transmembrane region" description="Helical" evidence="4">
    <location>
        <begin position="6"/>
        <end position="24"/>
    </location>
</feature>
<evidence type="ECO:0000313" key="5">
    <source>
        <dbReference type="EMBL" id="GHP11507.1"/>
    </source>
</evidence>
<evidence type="ECO:0000256" key="2">
    <source>
        <dbReference type="ARBA" id="ARBA00022692"/>
    </source>
</evidence>
<keyword evidence="2 4" id="KW-0812">Transmembrane</keyword>
<evidence type="ECO:0000256" key="4">
    <source>
        <dbReference type="SAM" id="Phobius"/>
    </source>
</evidence>
<evidence type="ECO:0000313" key="6">
    <source>
        <dbReference type="Proteomes" id="UP000660262"/>
    </source>
</evidence>
<dbReference type="InterPro" id="IPR023395">
    <property type="entry name" value="MCP_dom_sf"/>
</dbReference>
<dbReference type="PANTHER" id="PTHR47567">
    <property type="entry name" value="MITOCHONDRIAL SUBSTRATE/SOLUTE CARRIER"/>
    <property type="match status" value="1"/>
</dbReference>
<evidence type="ECO:0008006" key="7">
    <source>
        <dbReference type="Google" id="ProtNLM"/>
    </source>
</evidence>
<organism evidence="5 6">
    <name type="scientific">Pycnococcus provasolii</name>
    <dbReference type="NCBI Taxonomy" id="41880"/>
    <lineage>
        <taxon>Eukaryota</taxon>
        <taxon>Viridiplantae</taxon>
        <taxon>Chlorophyta</taxon>
        <taxon>Pseudoscourfieldiophyceae</taxon>
        <taxon>Pseudoscourfieldiales</taxon>
        <taxon>Pycnococcaceae</taxon>
        <taxon>Pycnococcus</taxon>
    </lineage>
</organism>